<keyword evidence="2" id="KW-1133">Transmembrane helix</keyword>
<sequence>MQIVSAMRFLDGVVFAVFLLIVSGGGLCLFGEFYKMCVVTKAKDLGYFSTFIEKSFPFAKKRFEFSLTHIILFAILICILSMKHHPAQDVRKKEVEKKQQKQKKKEAKAEDDSD</sequence>
<dbReference type="EMBL" id="HBFQ01026905">
    <property type="protein sequence ID" value="CAD8844641.1"/>
    <property type="molecule type" value="Transcribed_RNA"/>
</dbReference>
<feature type="transmembrane region" description="Helical" evidence="2">
    <location>
        <begin position="12"/>
        <end position="34"/>
    </location>
</feature>
<feature type="compositionally biased region" description="Basic and acidic residues" evidence="1">
    <location>
        <begin position="86"/>
        <end position="99"/>
    </location>
</feature>
<organism evidence="3">
    <name type="scientific">Noctiluca scintillans</name>
    <name type="common">Sea sparkle</name>
    <name type="synonym">Red tide dinoflagellate</name>
    <dbReference type="NCBI Taxonomy" id="2966"/>
    <lineage>
        <taxon>Eukaryota</taxon>
        <taxon>Sar</taxon>
        <taxon>Alveolata</taxon>
        <taxon>Dinophyceae</taxon>
        <taxon>Noctilucales</taxon>
        <taxon>Noctilucaceae</taxon>
        <taxon>Noctiluca</taxon>
    </lineage>
</organism>
<keyword evidence="2" id="KW-0812">Transmembrane</keyword>
<proteinExistence type="predicted"/>
<evidence type="ECO:0000256" key="2">
    <source>
        <dbReference type="SAM" id="Phobius"/>
    </source>
</evidence>
<reference evidence="3" key="1">
    <citation type="submission" date="2021-01" db="EMBL/GenBank/DDBJ databases">
        <authorList>
            <person name="Corre E."/>
            <person name="Pelletier E."/>
            <person name="Niang G."/>
            <person name="Scheremetjew M."/>
            <person name="Finn R."/>
            <person name="Kale V."/>
            <person name="Holt S."/>
            <person name="Cochrane G."/>
            <person name="Meng A."/>
            <person name="Brown T."/>
            <person name="Cohen L."/>
        </authorList>
    </citation>
    <scope>NUCLEOTIDE SEQUENCE</scope>
</reference>
<feature type="transmembrane region" description="Helical" evidence="2">
    <location>
        <begin position="65"/>
        <end position="82"/>
    </location>
</feature>
<evidence type="ECO:0000313" key="3">
    <source>
        <dbReference type="EMBL" id="CAD8844641.1"/>
    </source>
</evidence>
<name>A0A7S1A6T6_NOCSC</name>
<dbReference type="AlphaFoldDB" id="A0A7S1A6T6"/>
<feature type="region of interest" description="Disordered" evidence="1">
    <location>
        <begin position="85"/>
        <end position="114"/>
    </location>
</feature>
<evidence type="ECO:0000256" key="1">
    <source>
        <dbReference type="SAM" id="MobiDB-lite"/>
    </source>
</evidence>
<gene>
    <name evidence="3" type="ORF">NSCI0253_LOCUS18991</name>
</gene>
<accession>A0A7S1A6T6</accession>
<keyword evidence="2" id="KW-0472">Membrane</keyword>
<protein>
    <submittedName>
        <fullName evidence="3">Uncharacterized protein</fullName>
    </submittedName>
</protein>